<dbReference type="PANTHER" id="PTHR42850">
    <property type="entry name" value="METALLOPHOSPHOESTERASE"/>
    <property type="match status" value="1"/>
</dbReference>
<dbReference type="RefSeq" id="WP_128501700.1">
    <property type="nucleotide sequence ID" value="NZ_CP035107.1"/>
</dbReference>
<dbReference type="Gene3D" id="3.60.21.10">
    <property type="match status" value="1"/>
</dbReference>
<dbReference type="InterPro" id="IPR029052">
    <property type="entry name" value="Metallo-depent_PP-like"/>
</dbReference>
<dbReference type="Pfam" id="PF00149">
    <property type="entry name" value="Metallophos"/>
    <property type="match status" value="1"/>
</dbReference>
<dbReference type="InterPro" id="IPR004843">
    <property type="entry name" value="Calcineurin-like_PHP"/>
</dbReference>
<name>A0A3R5Y455_ORNRH</name>
<sequence length="206" mass="23707">MSYFIIGDIHGCYHALEEMLAHWNPAKEKLIMLGDLVHKGKHSYAVLEKVIQLQKKYPEKVIVLKGNNDEIFQQGYEENITLSDKQKFETYNLNYLSVLQWLEELPHFYEDAKIFASHAGFPAHADEENGEIDFLFHKGELKKLKKTQFLGHIVVDEPKFVKDKKAWYLDTGAGWGKSLTGIKLSKKAKVNQVISISVTKKDVCMH</sequence>
<dbReference type="InterPro" id="IPR050126">
    <property type="entry name" value="Ap4A_hydrolase"/>
</dbReference>
<feature type="domain" description="Calcineurin-like phosphoesterase" evidence="1">
    <location>
        <begin position="3"/>
        <end position="156"/>
    </location>
</feature>
<proteinExistence type="predicted"/>
<dbReference type="SUPFAM" id="SSF56300">
    <property type="entry name" value="Metallo-dependent phosphatases"/>
    <property type="match status" value="1"/>
</dbReference>
<dbReference type="PANTHER" id="PTHR42850:SF4">
    <property type="entry name" value="ZINC-DEPENDENT ENDOPOLYPHOSPHATASE"/>
    <property type="match status" value="1"/>
</dbReference>
<dbReference type="EMBL" id="CP035107">
    <property type="protein sequence ID" value="QAR31264.1"/>
    <property type="molecule type" value="Genomic_DNA"/>
</dbReference>
<evidence type="ECO:0000313" key="2">
    <source>
        <dbReference type="EMBL" id="QAR31264.1"/>
    </source>
</evidence>
<dbReference type="Proteomes" id="UP000287701">
    <property type="component" value="Chromosome"/>
</dbReference>
<evidence type="ECO:0000259" key="1">
    <source>
        <dbReference type="Pfam" id="PF00149"/>
    </source>
</evidence>
<dbReference type="GO" id="GO:0005737">
    <property type="term" value="C:cytoplasm"/>
    <property type="evidence" value="ECO:0007669"/>
    <property type="project" value="TreeGrafter"/>
</dbReference>
<protein>
    <submittedName>
        <fullName evidence="2">Serine/threonine protein phosphatase</fullName>
    </submittedName>
</protein>
<dbReference type="OrthoDB" id="9808081at2"/>
<evidence type="ECO:0000313" key="3">
    <source>
        <dbReference type="Proteomes" id="UP000287701"/>
    </source>
</evidence>
<dbReference type="GO" id="GO:0016791">
    <property type="term" value="F:phosphatase activity"/>
    <property type="evidence" value="ECO:0007669"/>
    <property type="project" value="TreeGrafter"/>
</dbReference>
<reference evidence="2 3" key="1">
    <citation type="submission" date="2019-01" db="EMBL/GenBank/DDBJ databases">
        <title>Whole Genome of Ornithobacterium rhinotracheale FARPER-174b.</title>
        <authorList>
            <person name="Tataje-Lavanda L.A."/>
            <person name="Montalvan A."/>
            <person name="Montesinos R."/>
            <person name="Zimic M."/>
            <person name="Fernandez-Sanchez M."/>
            <person name="Fernandez-Diaz M."/>
        </authorList>
    </citation>
    <scope>NUCLEOTIDE SEQUENCE [LARGE SCALE GENOMIC DNA]</scope>
    <source>
        <strain evidence="2 3">FARPER-174b</strain>
    </source>
</reference>
<gene>
    <name evidence="2" type="ORF">EQP59_07900</name>
</gene>
<accession>A0A3R5Y455</accession>
<organism evidence="2 3">
    <name type="scientific">Ornithobacterium rhinotracheale</name>
    <dbReference type="NCBI Taxonomy" id="28251"/>
    <lineage>
        <taxon>Bacteria</taxon>
        <taxon>Pseudomonadati</taxon>
        <taxon>Bacteroidota</taxon>
        <taxon>Flavobacteriia</taxon>
        <taxon>Flavobacteriales</taxon>
        <taxon>Weeksellaceae</taxon>
        <taxon>Ornithobacterium</taxon>
    </lineage>
</organism>
<dbReference type="AlphaFoldDB" id="A0A3R5Y455"/>